<dbReference type="AlphaFoldDB" id="A0A840P0F4"/>
<dbReference type="GO" id="GO:0003677">
    <property type="term" value="F:DNA binding"/>
    <property type="evidence" value="ECO:0007669"/>
    <property type="project" value="UniProtKB-KW"/>
</dbReference>
<name>A0A840P0F4_9ACTN</name>
<evidence type="ECO:0000313" key="1">
    <source>
        <dbReference type="EMBL" id="MBB5132862.1"/>
    </source>
</evidence>
<proteinExistence type="predicted"/>
<comment type="caution">
    <text evidence="1">The sequence shown here is derived from an EMBL/GenBank/DDBJ whole genome shotgun (WGS) entry which is preliminary data.</text>
</comment>
<keyword evidence="1" id="KW-0238">DNA-binding</keyword>
<reference evidence="1 2" key="1">
    <citation type="submission" date="2020-08" db="EMBL/GenBank/DDBJ databases">
        <title>Genomic Encyclopedia of Type Strains, Phase IV (KMG-IV): sequencing the most valuable type-strain genomes for metagenomic binning, comparative biology and taxonomic classification.</title>
        <authorList>
            <person name="Goeker M."/>
        </authorList>
    </citation>
    <scope>NUCLEOTIDE SEQUENCE [LARGE SCALE GENOMIC DNA]</scope>
    <source>
        <strain evidence="1 2">DSM 45615</strain>
    </source>
</reference>
<dbReference type="SUPFAM" id="SSF46785">
    <property type="entry name" value="Winged helix' DNA-binding domain"/>
    <property type="match status" value="1"/>
</dbReference>
<sequence>MQALSDEDTRVYEAVASLAVEGRMAHVADVAHMTDRSEDDVRRSLVALVETGWLVPMGGDGYALGPHDWGLEYH</sequence>
<evidence type="ECO:0000313" key="2">
    <source>
        <dbReference type="Proteomes" id="UP000578449"/>
    </source>
</evidence>
<dbReference type="Proteomes" id="UP000578449">
    <property type="component" value="Unassembled WGS sequence"/>
</dbReference>
<accession>A0A840P0F4</accession>
<protein>
    <submittedName>
        <fullName evidence="1">DNA-binding IclR family transcriptional regulator</fullName>
    </submittedName>
</protein>
<gene>
    <name evidence="1" type="ORF">HNP84_002583</name>
</gene>
<keyword evidence="2" id="KW-1185">Reference proteome</keyword>
<dbReference type="InterPro" id="IPR036390">
    <property type="entry name" value="WH_DNA-bd_sf"/>
</dbReference>
<dbReference type="RefSeq" id="WP_185049861.1">
    <property type="nucleotide sequence ID" value="NZ_BAABIX010000005.1"/>
</dbReference>
<dbReference type="EMBL" id="JACHGN010000005">
    <property type="protein sequence ID" value="MBB5132862.1"/>
    <property type="molecule type" value="Genomic_DNA"/>
</dbReference>
<organism evidence="1 2">
    <name type="scientific">Thermocatellispora tengchongensis</name>
    <dbReference type="NCBI Taxonomy" id="1073253"/>
    <lineage>
        <taxon>Bacteria</taxon>
        <taxon>Bacillati</taxon>
        <taxon>Actinomycetota</taxon>
        <taxon>Actinomycetes</taxon>
        <taxon>Streptosporangiales</taxon>
        <taxon>Streptosporangiaceae</taxon>
        <taxon>Thermocatellispora</taxon>
    </lineage>
</organism>